<evidence type="ECO:0000313" key="2">
    <source>
        <dbReference type="Proteomes" id="UP001066276"/>
    </source>
</evidence>
<dbReference type="EMBL" id="JANPWB010000010">
    <property type="protein sequence ID" value="KAJ1143354.1"/>
    <property type="molecule type" value="Genomic_DNA"/>
</dbReference>
<proteinExistence type="predicted"/>
<name>A0AAV7QS85_PLEWA</name>
<dbReference type="AlphaFoldDB" id="A0AAV7QS85"/>
<sequence>ECNLRGGRQHNLRHLFNCTEYLRPVTLQRSTVPRQMQKVRLRGRTTFASSICPRAHFLQSAR</sequence>
<feature type="non-terminal residue" evidence="1">
    <location>
        <position position="1"/>
    </location>
</feature>
<protein>
    <submittedName>
        <fullName evidence="1">Uncharacterized protein</fullName>
    </submittedName>
</protein>
<accession>A0AAV7QS85</accession>
<keyword evidence="2" id="KW-1185">Reference proteome</keyword>
<gene>
    <name evidence="1" type="ORF">NDU88_009663</name>
</gene>
<comment type="caution">
    <text evidence="1">The sequence shown here is derived from an EMBL/GenBank/DDBJ whole genome shotgun (WGS) entry which is preliminary data.</text>
</comment>
<reference evidence="1" key="1">
    <citation type="journal article" date="2022" name="bioRxiv">
        <title>Sequencing and chromosome-scale assembly of the giantPleurodeles waltlgenome.</title>
        <authorList>
            <person name="Brown T."/>
            <person name="Elewa A."/>
            <person name="Iarovenko S."/>
            <person name="Subramanian E."/>
            <person name="Araus A.J."/>
            <person name="Petzold A."/>
            <person name="Susuki M."/>
            <person name="Suzuki K.-i.T."/>
            <person name="Hayashi T."/>
            <person name="Toyoda A."/>
            <person name="Oliveira C."/>
            <person name="Osipova E."/>
            <person name="Leigh N.D."/>
            <person name="Simon A."/>
            <person name="Yun M.H."/>
        </authorList>
    </citation>
    <scope>NUCLEOTIDE SEQUENCE</scope>
    <source>
        <strain evidence="1">20211129_DDA</strain>
        <tissue evidence="1">Liver</tissue>
    </source>
</reference>
<evidence type="ECO:0000313" key="1">
    <source>
        <dbReference type="EMBL" id="KAJ1143354.1"/>
    </source>
</evidence>
<feature type="non-terminal residue" evidence="1">
    <location>
        <position position="62"/>
    </location>
</feature>
<organism evidence="1 2">
    <name type="scientific">Pleurodeles waltl</name>
    <name type="common">Iberian ribbed newt</name>
    <dbReference type="NCBI Taxonomy" id="8319"/>
    <lineage>
        <taxon>Eukaryota</taxon>
        <taxon>Metazoa</taxon>
        <taxon>Chordata</taxon>
        <taxon>Craniata</taxon>
        <taxon>Vertebrata</taxon>
        <taxon>Euteleostomi</taxon>
        <taxon>Amphibia</taxon>
        <taxon>Batrachia</taxon>
        <taxon>Caudata</taxon>
        <taxon>Salamandroidea</taxon>
        <taxon>Salamandridae</taxon>
        <taxon>Pleurodelinae</taxon>
        <taxon>Pleurodeles</taxon>
    </lineage>
</organism>
<dbReference type="Proteomes" id="UP001066276">
    <property type="component" value="Chromosome 6"/>
</dbReference>